<evidence type="ECO:0000256" key="1">
    <source>
        <dbReference type="ARBA" id="ARBA00023002"/>
    </source>
</evidence>
<dbReference type="GO" id="GO:0016491">
    <property type="term" value="F:oxidoreductase activity"/>
    <property type="evidence" value="ECO:0007669"/>
    <property type="project" value="UniProtKB-KW"/>
</dbReference>
<dbReference type="PANTHER" id="PTHR43157">
    <property type="entry name" value="PHOSPHATIDYLINOSITOL-GLYCAN BIOSYNTHESIS CLASS F PROTEIN-RELATED"/>
    <property type="match status" value="1"/>
</dbReference>
<dbReference type="Pfam" id="PF00106">
    <property type="entry name" value="adh_short"/>
    <property type="match status" value="1"/>
</dbReference>
<dbReference type="SUPFAM" id="SSF51735">
    <property type="entry name" value="NAD(P)-binding Rossmann-fold domains"/>
    <property type="match status" value="1"/>
</dbReference>
<dbReference type="InterPro" id="IPR002347">
    <property type="entry name" value="SDR_fam"/>
</dbReference>
<dbReference type="STRING" id="1314674.A0A0D7AY03"/>
<accession>A0A0D7AY03</accession>
<keyword evidence="1" id="KW-0560">Oxidoreductase</keyword>
<evidence type="ECO:0000313" key="3">
    <source>
        <dbReference type="Proteomes" id="UP000054007"/>
    </source>
</evidence>
<gene>
    <name evidence="2" type="ORF">CYLTODRAFT_438691</name>
</gene>
<evidence type="ECO:0000313" key="2">
    <source>
        <dbReference type="EMBL" id="KIY63122.1"/>
    </source>
</evidence>
<sequence length="324" mass="36057">MKWTAREFFKHQLGRRAPVEKADLAGQTVVIIGANTGLGYEAAKHFATMNPSKLVLGCRSRERGEDALSRLTAETGYTSAVLSLVDLADFSSVSAFADRFEAEHERLDIAIYNAALWNPKHVATKDGWESSLQVNNLATPLLALRLLPLMQRTAKTSNSTPRLVVVSSEVHYQANVVELNDILAAPHLLNKMSDKEYCDHLSGRERYYQSKLAVTPGFCVSELRRNLVAGSWIMSFLERIVSRLIGFTSEEGSRMLVFGGIGMRGDEKSVRGQFLLSSTVVEPSDFVLSDLGKRFEEKYWDELIELLSKADEKIPDVLKETGIA</sequence>
<dbReference type="EMBL" id="KN880720">
    <property type="protein sequence ID" value="KIY63122.1"/>
    <property type="molecule type" value="Genomic_DNA"/>
</dbReference>
<organism evidence="2 3">
    <name type="scientific">Cylindrobasidium torrendii FP15055 ss-10</name>
    <dbReference type="NCBI Taxonomy" id="1314674"/>
    <lineage>
        <taxon>Eukaryota</taxon>
        <taxon>Fungi</taxon>
        <taxon>Dikarya</taxon>
        <taxon>Basidiomycota</taxon>
        <taxon>Agaricomycotina</taxon>
        <taxon>Agaricomycetes</taxon>
        <taxon>Agaricomycetidae</taxon>
        <taxon>Agaricales</taxon>
        <taxon>Marasmiineae</taxon>
        <taxon>Physalacriaceae</taxon>
        <taxon>Cylindrobasidium</taxon>
    </lineage>
</organism>
<dbReference type="PANTHER" id="PTHR43157:SF31">
    <property type="entry name" value="PHOSPHATIDYLINOSITOL-GLYCAN BIOSYNTHESIS CLASS F PROTEIN"/>
    <property type="match status" value="1"/>
</dbReference>
<dbReference type="InterPro" id="IPR036291">
    <property type="entry name" value="NAD(P)-bd_dom_sf"/>
</dbReference>
<reference evidence="2 3" key="1">
    <citation type="journal article" date="2015" name="Fungal Genet. Biol.">
        <title>Evolution of novel wood decay mechanisms in Agaricales revealed by the genome sequences of Fistulina hepatica and Cylindrobasidium torrendii.</title>
        <authorList>
            <person name="Floudas D."/>
            <person name="Held B.W."/>
            <person name="Riley R."/>
            <person name="Nagy L.G."/>
            <person name="Koehler G."/>
            <person name="Ransdell A.S."/>
            <person name="Younus H."/>
            <person name="Chow J."/>
            <person name="Chiniquy J."/>
            <person name="Lipzen A."/>
            <person name="Tritt A."/>
            <person name="Sun H."/>
            <person name="Haridas S."/>
            <person name="LaButti K."/>
            <person name="Ohm R.A."/>
            <person name="Kues U."/>
            <person name="Blanchette R.A."/>
            <person name="Grigoriev I.V."/>
            <person name="Minto R.E."/>
            <person name="Hibbett D.S."/>
        </authorList>
    </citation>
    <scope>NUCLEOTIDE SEQUENCE [LARGE SCALE GENOMIC DNA]</scope>
    <source>
        <strain evidence="2 3">FP15055 ss-10</strain>
    </source>
</reference>
<keyword evidence="3" id="KW-1185">Reference proteome</keyword>
<dbReference type="OrthoDB" id="542013at2759"/>
<name>A0A0D7AY03_9AGAR</name>
<dbReference type="AlphaFoldDB" id="A0A0D7AY03"/>
<dbReference type="Gene3D" id="3.40.50.720">
    <property type="entry name" value="NAD(P)-binding Rossmann-like Domain"/>
    <property type="match status" value="1"/>
</dbReference>
<protein>
    <submittedName>
        <fullName evidence="2">NAD(P)-binding protein</fullName>
    </submittedName>
</protein>
<dbReference type="Proteomes" id="UP000054007">
    <property type="component" value="Unassembled WGS sequence"/>
</dbReference>
<proteinExistence type="predicted"/>